<feature type="domain" description="C3H1-type" evidence="5">
    <location>
        <begin position="56"/>
        <end position="83"/>
    </location>
</feature>
<dbReference type="SUPFAM" id="SSF90229">
    <property type="entry name" value="CCCH zinc finger"/>
    <property type="match status" value="2"/>
</dbReference>
<protein>
    <recommendedName>
        <fullName evidence="5">C3H1-type domain-containing protein</fullName>
    </recommendedName>
</protein>
<sequence length="241" mass="26755">MSELKSPPSQGQKHIGNRLHYKFTRLCTFYQSGTCSRGLNCSFAHSRDGLRQQPDFFKTRLCEDFRRGSCTAGPNCNFAHGSEEMKRVAHERRHLRKEPNQLPLDVRPGGASGFGGDYVEPQVIRREKSSSSNKVSKVDQTEAIPEECQDLSNVAPDASLGQAVRVPNRVNGDLGPRFASDRSSFVPFTQQPADVPDVYDPTRVATKARFLVPAPWPGGFGMPDDAREELLDAGAQEGYWL</sequence>
<evidence type="ECO:0000256" key="4">
    <source>
        <dbReference type="PROSITE-ProRule" id="PRU00723"/>
    </source>
</evidence>
<reference evidence="6 7" key="1">
    <citation type="submission" date="2024-02" db="EMBL/GenBank/DDBJ databases">
        <authorList>
            <person name="Chen Y."/>
            <person name="Shah S."/>
            <person name="Dougan E. K."/>
            <person name="Thang M."/>
            <person name="Chan C."/>
        </authorList>
    </citation>
    <scope>NUCLEOTIDE SEQUENCE [LARGE SCALE GENOMIC DNA]</scope>
</reference>
<dbReference type="PANTHER" id="PTHR38160">
    <property type="entry name" value="ZINC FINGER CCCH DOMAIN-CONTAINING PROTEIN 40"/>
    <property type="match status" value="1"/>
</dbReference>
<evidence type="ECO:0000256" key="2">
    <source>
        <dbReference type="ARBA" id="ARBA00022771"/>
    </source>
</evidence>
<dbReference type="Proteomes" id="UP001642484">
    <property type="component" value="Unassembled WGS sequence"/>
</dbReference>
<dbReference type="InterPro" id="IPR000571">
    <property type="entry name" value="Znf_CCCH"/>
</dbReference>
<feature type="zinc finger region" description="C3H1-type" evidence="4">
    <location>
        <begin position="56"/>
        <end position="83"/>
    </location>
</feature>
<proteinExistence type="predicted"/>
<evidence type="ECO:0000313" key="6">
    <source>
        <dbReference type="EMBL" id="CAK9066073.1"/>
    </source>
</evidence>
<evidence type="ECO:0000256" key="1">
    <source>
        <dbReference type="ARBA" id="ARBA00022723"/>
    </source>
</evidence>
<feature type="domain" description="C3H1-type" evidence="5">
    <location>
        <begin position="21"/>
        <end position="48"/>
    </location>
</feature>
<keyword evidence="1 4" id="KW-0479">Metal-binding</keyword>
<dbReference type="PANTHER" id="PTHR38160:SF1">
    <property type="entry name" value="ZINC FINGER CCCH DOMAIN-CONTAINING PROTEIN 40"/>
    <property type="match status" value="1"/>
</dbReference>
<keyword evidence="2 4" id="KW-0863">Zinc-finger</keyword>
<dbReference type="PROSITE" id="PS50103">
    <property type="entry name" value="ZF_C3H1"/>
    <property type="match status" value="2"/>
</dbReference>
<dbReference type="Pfam" id="PF00642">
    <property type="entry name" value="zf-CCCH"/>
    <property type="match status" value="2"/>
</dbReference>
<dbReference type="SMART" id="SM00356">
    <property type="entry name" value="ZnF_C3H1"/>
    <property type="match status" value="2"/>
</dbReference>
<keyword evidence="7" id="KW-1185">Reference proteome</keyword>
<dbReference type="Gene3D" id="4.10.1000.10">
    <property type="entry name" value="Zinc finger, CCCH-type"/>
    <property type="match status" value="2"/>
</dbReference>
<keyword evidence="3 4" id="KW-0862">Zinc</keyword>
<dbReference type="InterPro" id="IPR036855">
    <property type="entry name" value="Znf_CCCH_sf"/>
</dbReference>
<evidence type="ECO:0000313" key="7">
    <source>
        <dbReference type="Proteomes" id="UP001642484"/>
    </source>
</evidence>
<accession>A0ABP0NQM0</accession>
<name>A0ABP0NQM0_9DINO</name>
<feature type="zinc finger region" description="C3H1-type" evidence="4">
    <location>
        <begin position="21"/>
        <end position="48"/>
    </location>
</feature>
<gene>
    <name evidence="6" type="ORF">CCMP2556_LOCUS32441</name>
</gene>
<organism evidence="6 7">
    <name type="scientific">Durusdinium trenchii</name>
    <dbReference type="NCBI Taxonomy" id="1381693"/>
    <lineage>
        <taxon>Eukaryota</taxon>
        <taxon>Sar</taxon>
        <taxon>Alveolata</taxon>
        <taxon>Dinophyceae</taxon>
        <taxon>Suessiales</taxon>
        <taxon>Symbiodiniaceae</taxon>
        <taxon>Durusdinium</taxon>
    </lineage>
</organism>
<comment type="caution">
    <text evidence="6">The sequence shown here is derived from an EMBL/GenBank/DDBJ whole genome shotgun (WGS) entry which is preliminary data.</text>
</comment>
<dbReference type="EMBL" id="CAXAMN010022062">
    <property type="protein sequence ID" value="CAK9066073.1"/>
    <property type="molecule type" value="Genomic_DNA"/>
</dbReference>
<dbReference type="InterPro" id="IPR045868">
    <property type="entry name" value="Znf_C3H13/40"/>
</dbReference>
<evidence type="ECO:0000259" key="5">
    <source>
        <dbReference type="PROSITE" id="PS50103"/>
    </source>
</evidence>
<evidence type="ECO:0000256" key="3">
    <source>
        <dbReference type="ARBA" id="ARBA00022833"/>
    </source>
</evidence>